<dbReference type="Pfam" id="PF02699">
    <property type="entry name" value="YajC"/>
    <property type="match status" value="1"/>
</dbReference>
<organism evidence="12 13">
    <name type="scientific">Mycetocola zhujimingii</name>
    <dbReference type="NCBI Taxonomy" id="2079792"/>
    <lineage>
        <taxon>Bacteria</taxon>
        <taxon>Bacillati</taxon>
        <taxon>Actinomycetota</taxon>
        <taxon>Actinomycetes</taxon>
        <taxon>Micrococcales</taxon>
        <taxon>Microbacteriaceae</taxon>
        <taxon>Mycetocola</taxon>
    </lineage>
</organism>
<gene>
    <name evidence="12" type="primary">yajC</name>
    <name evidence="12" type="ORF">DF223_01270</name>
</gene>
<dbReference type="SMART" id="SM01323">
    <property type="entry name" value="YajC"/>
    <property type="match status" value="1"/>
</dbReference>
<feature type="transmembrane region" description="Helical" evidence="11">
    <location>
        <begin position="6"/>
        <end position="23"/>
    </location>
</feature>
<keyword evidence="9 11" id="KW-0472">Membrane</keyword>
<comment type="similarity">
    <text evidence="2">Belongs to the YajC family.</text>
</comment>
<dbReference type="RefSeq" id="WP_108961916.1">
    <property type="nucleotide sequence ID" value="NZ_QEFB01000001.1"/>
</dbReference>
<evidence type="ECO:0000256" key="3">
    <source>
        <dbReference type="ARBA" id="ARBA00022448"/>
    </source>
</evidence>
<reference evidence="13" key="1">
    <citation type="submission" date="2018-04" db="EMBL/GenBank/DDBJ databases">
        <authorList>
            <person name="Liu S."/>
            <person name="Wang Z."/>
            <person name="Li J."/>
        </authorList>
    </citation>
    <scope>NUCLEOTIDE SEQUENCE [LARGE SCALE GENOMIC DNA]</scope>
    <source>
        <strain evidence="13">622</strain>
    </source>
</reference>
<evidence type="ECO:0000256" key="6">
    <source>
        <dbReference type="ARBA" id="ARBA00022927"/>
    </source>
</evidence>
<evidence type="ECO:0000256" key="1">
    <source>
        <dbReference type="ARBA" id="ARBA00004162"/>
    </source>
</evidence>
<evidence type="ECO:0000313" key="12">
    <source>
        <dbReference type="EMBL" id="PWC08018.1"/>
    </source>
</evidence>
<feature type="region of interest" description="Disordered" evidence="10">
    <location>
        <begin position="108"/>
        <end position="134"/>
    </location>
</feature>
<evidence type="ECO:0000256" key="4">
    <source>
        <dbReference type="ARBA" id="ARBA00022475"/>
    </source>
</evidence>
<name>A0A2U1TGK6_9MICO</name>
<dbReference type="InterPro" id="IPR003849">
    <property type="entry name" value="Preprotein_translocase_YajC"/>
</dbReference>
<comment type="subcellular location">
    <subcellularLocation>
        <location evidence="1">Cell membrane</location>
        <topology evidence="1">Single-pass membrane protein</topology>
    </subcellularLocation>
</comment>
<evidence type="ECO:0000256" key="7">
    <source>
        <dbReference type="ARBA" id="ARBA00022989"/>
    </source>
</evidence>
<dbReference type="AlphaFoldDB" id="A0A2U1TGK6"/>
<keyword evidence="3" id="KW-0813">Transport</keyword>
<dbReference type="PANTHER" id="PTHR33909:SF1">
    <property type="entry name" value="SEC TRANSLOCON ACCESSORY COMPLEX SUBUNIT YAJC"/>
    <property type="match status" value="1"/>
</dbReference>
<evidence type="ECO:0000256" key="2">
    <source>
        <dbReference type="ARBA" id="ARBA00006742"/>
    </source>
</evidence>
<keyword evidence="7 11" id="KW-1133">Transmembrane helix</keyword>
<evidence type="ECO:0000313" key="13">
    <source>
        <dbReference type="Proteomes" id="UP000244962"/>
    </source>
</evidence>
<accession>A0A2U1TGK6</accession>
<dbReference type="EMBL" id="QEFB01000001">
    <property type="protein sequence ID" value="PWC08018.1"/>
    <property type="molecule type" value="Genomic_DNA"/>
</dbReference>
<protein>
    <submittedName>
        <fullName evidence="12">Preprotein translocase subunit YajC</fullName>
    </submittedName>
</protein>
<keyword evidence="4" id="KW-1003">Cell membrane</keyword>
<evidence type="ECO:0000256" key="11">
    <source>
        <dbReference type="SAM" id="Phobius"/>
    </source>
</evidence>
<dbReference type="Proteomes" id="UP000244962">
    <property type="component" value="Unassembled WGS sequence"/>
</dbReference>
<dbReference type="PANTHER" id="PTHR33909">
    <property type="entry name" value="SEC TRANSLOCON ACCESSORY COMPLEX SUBUNIT YAJC"/>
    <property type="match status" value="1"/>
</dbReference>
<sequence>MDPLTIGMLVILAVLIFFMFRNGQKRKQDQEALLSKVVPGAEVMTTFGLFGTILEMDEDTNKVLLESTPGTVLTVHRQAIAKVVEDEPVIADDTLDAETETTAVAPAIDTELGQRTEFDASTDVTDSRDKKADQ</sequence>
<dbReference type="GO" id="GO:0005886">
    <property type="term" value="C:plasma membrane"/>
    <property type="evidence" value="ECO:0007669"/>
    <property type="project" value="UniProtKB-SubCell"/>
</dbReference>
<dbReference type="GO" id="GO:0015031">
    <property type="term" value="P:protein transport"/>
    <property type="evidence" value="ECO:0007669"/>
    <property type="project" value="UniProtKB-KW"/>
</dbReference>
<keyword evidence="6" id="KW-0653">Protein transport</keyword>
<evidence type="ECO:0000256" key="10">
    <source>
        <dbReference type="SAM" id="MobiDB-lite"/>
    </source>
</evidence>
<keyword evidence="13" id="KW-1185">Reference proteome</keyword>
<dbReference type="NCBIfam" id="TIGR00739">
    <property type="entry name" value="yajC"/>
    <property type="match status" value="1"/>
</dbReference>
<keyword evidence="8" id="KW-0811">Translocation</keyword>
<comment type="caution">
    <text evidence="12">The sequence shown here is derived from an EMBL/GenBank/DDBJ whole genome shotgun (WGS) entry which is preliminary data.</text>
</comment>
<evidence type="ECO:0000256" key="5">
    <source>
        <dbReference type="ARBA" id="ARBA00022692"/>
    </source>
</evidence>
<proteinExistence type="inferred from homology"/>
<keyword evidence="5 11" id="KW-0812">Transmembrane</keyword>
<evidence type="ECO:0000256" key="9">
    <source>
        <dbReference type="ARBA" id="ARBA00023136"/>
    </source>
</evidence>
<feature type="compositionally biased region" description="Basic and acidic residues" evidence="10">
    <location>
        <begin position="125"/>
        <end position="134"/>
    </location>
</feature>
<evidence type="ECO:0000256" key="8">
    <source>
        <dbReference type="ARBA" id="ARBA00023010"/>
    </source>
</evidence>